<dbReference type="EMBL" id="CP013929">
    <property type="protein sequence ID" value="AMJ80756.1"/>
    <property type="molecule type" value="Genomic_DNA"/>
</dbReference>
<evidence type="ECO:0000313" key="1">
    <source>
        <dbReference type="EMBL" id="AMJ80756.1"/>
    </source>
</evidence>
<evidence type="ECO:0000313" key="2">
    <source>
        <dbReference type="Proteomes" id="UP000061468"/>
    </source>
</evidence>
<keyword evidence="1" id="KW-0614">Plasmid</keyword>
<dbReference type="AlphaFoldDB" id="A0AAC8XPA4"/>
<geneLocation type="plasmid" evidence="1 2">
    <name>pAMEDUM8_300</name>
</geneLocation>
<organism evidence="1 2">
    <name type="scientific">Alteromonas mediterranea</name>
    <dbReference type="NCBI Taxonomy" id="314275"/>
    <lineage>
        <taxon>Bacteria</taxon>
        <taxon>Pseudomonadati</taxon>
        <taxon>Pseudomonadota</taxon>
        <taxon>Gammaproteobacteria</taxon>
        <taxon>Alteromonadales</taxon>
        <taxon>Alteromonadaceae</taxon>
        <taxon>Alteromonas/Salinimonas group</taxon>
        <taxon>Alteromonas</taxon>
    </lineage>
</organism>
<sequence>MTIINRNQLKAAFQPEQAERALLTLVVDKSLQKFGLNFPVVSMPFVREEVATTKGSFTALSNVCYTLDSDEATFASIEKLLIEVGISHNVVSVEVIGGNVDETFYQVKLNIEAMEVAA</sequence>
<dbReference type="GeneID" id="56269192"/>
<name>A0AAC8XPA4_9ALTE</name>
<reference evidence="1 2" key="1">
    <citation type="submission" date="2015-12" db="EMBL/GenBank/DDBJ databases">
        <title>Intraspecies pangenome expansion in the marine bacterium Alteromonas.</title>
        <authorList>
            <person name="Lopez-Perez M."/>
            <person name="Rodriguez-Valera F."/>
        </authorList>
    </citation>
    <scope>NUCLEOTIDE SEQUENCE [LARGE SCALE GENOMIC DNA]</scope>
    <source>
        <strain evidence="1 2">UM8</strain>
        <plasmid evidence="1 2">pAMEDUM8_300</plasmid>
    </source>
</reference>
<protein>
    <submittedName>
        <fullName evidence="1">Uncharacterized protein</fullName>
    </submittedName>
</protein>
<gene>
    <name evidence="1" type="ORF">AV942_20445</name>
</gene>
<proteinExistence type="predicted"/>
<dbReference type="Proteomes" id="UP000061468">
    <property type="component" value="Plasmid pAMEDUM8_300"/>
</dbReference>
<dbReference type="RefSeq" id="WP_015068572.1">
    <property type="nucleotide sequence ID" value="NZ_CAKMLI010000007.1"/>
</dbReference>
<accession>A0AAC8XPA4</accession>